<sequence length="319" mass="35382">MAATGSADNAFTFVKGLVTEGGFFLHPKDAWKEGFNVVPNIDGTVERRLGFQLENNNSVFNASITESEKDSWAYVVEKWETVSGDGRINYFVVQTGPMIYFYESATGTTSIKKKPFSINLNDFGFTGRDGVVGSVPIKATSAYGKLIITNRDSEPILVIYDKSTDTISTQKLELVIRDFDGIRSPVPANVERTVSEWTSASFWPQALYNLYNQGWKDTEIKKYIDSKGGKYPSNSKQWIYGKDNDDNFDVNVLDKQDFGSMVAPKGRILLKAFYQDRTLGIGLLDGVNTGTVGTVSSAFPGGRPGSDDDYDLPEYYNEP</sequence>
<name>A0A6J5LYD4_9CAUD</name>
<organism evidence="2">
    <name type="scientific">uncultured Caudovirales phage</name>
    <dbReference type="NCBI Taxonomy" id="2100421"/>
    <lineage>
        <taxon>Viruses</taxon>
        <taxon>Duplodnaviria</taxon>
        <taxon>Heunggongvirae</taxon>
        <taxon>Uroviricota</taxon>
        <taxon>Caudoviricetes</taxon>
        <taxon>Peduoviridae</taxon>
        <taxon>Maltschvirus</taxon>
        <taxon>Maltschvirus maltsch</taxon>
    </lineage>
</organism>
<proteinExistence type="predicted"/>
<evidence type="ECO:0000313" key="2">
    <source>
        <dbReference type="EMBL" id="CAB4139535.1"/>
    </source>
</evidence>
<gene>
    <name evidence="2" type="ORF">UFOVP336_55</name>
</gene>
<evidence type="ECO:0000256" key="1">
    <source>
        <dbReference type="SAM" id="MobiDB-lite"/>
    </source>
</evidence>
<protein>
    <submittedName>
        <fullName evidence="2">Uncharacterized protein</fullName>
    </submittedName>
</protein>
<reference evidence="2" key="1">
    <citation type="submission" date="2020-04" db="EMBL/GenBank/DDBJ databases">
        <authorList>
            <person name="Chiriac C."/>
            <person name="Salcher M."/>
            <person name="Ghai R."/>
            <person name="Kavagutti S V."/>
        </authorList>
    </citation>
    <scope>NUCLEOTIDE SEQUENCE</scope>
</reference>
<dbReference type="EMBL" id="LR796359">
    <property type="protein sequence ID" value="CAB4139535.1"/>
    <property type="molecule type" value="Genomic_DNA"/>
</dbReference>
<accession>A0A6J5LYD4</accession>
<feature type="region of interest" description="Disordered" evidence="1">
    <location>
        <begin position="295"/>
        <end position="319"/>
    </location>
</feature>